<keyword evidence="6 9" id="KW-0472">Membrane</keyword>
<sequence length="552" mass="63372">MGLIEFVVASLCLNATCEPEDAVVPGVSTHLLKLNELAEELKEETLTVTTFENGQLSGYISQNGSFLGTGVAFDIFHILQEKFGFNYTIVLPDADIFMDGFNKKGAKSLLEAKQADIAVSFLPVIESFRNDVVYSRVFDIAEWNVLMNRPKESATGSGLLAPFTTAVWILIIFSVLVVGPIMYLMILIRAKMCKDDNNKIFSLPSCMWFVYGALLKQGSTLNPKSDSSRILFSTWWLFILILTAFYTANLTAFLTLSKFTLPITDPTDISRKNYHWVTNKANGLRDYIEYEKHDRLSNGRTLVQDIGKDRYYADMKDLDILEEYVKKRNMMFIREKTLIKNVMYRDYQEKTKRGVDEEKRCTFVMADFPITMFSRGFAYTHDFKYAELFDRTFQYLIEAGIIQFKLRENLPDAEICPLNLGSIERKLRNTDLMLTYVIVASGLGIAASVFLLEILWRMSKAKYKRTRKRKATTWLEKNNNLMKAKCLHLHTNSSPPPPYQALFRPPFYYSDRDGGQKKTINGRDYWVIDKSDGLREIIPIRTPSALLFQISN</sequence>
<feature type="transmembrane region" description="Helical" evidence="9">
    <location>
        <begin position="166"/>
        <end position="188"/>
    </location>
</feature>
<dbReference type="Pfam" id="PF00060">
    <property type="entry name" value="Lig_chan"/>
    <property type="match status" value="1"/>
</dbReference>
<evidence type="ECO:0000256" key="3">
    <source>
        <dbReference type="ARBA" id="ARBA00022475"/>
    </source>
</evidence>
<dbReference type="EMBL" id="KT381534">
    <property type="protein sequence ID" value="ALR72540.1"/>
    <property type="molecule type" value="mRNA"/>
</dbReference>
<organism evidence="12">
    <name type="scientific">Colaphellus bowringi</name>
    <dbReference type="NCBI Taxonomy" id="561076"/>
    <lineage>
        <taxon>Eukaryota</taxon>
        <taxon>Metazoa</taxon>
        <taxon>Ecdysozoa</taxon>
        <taxon>Arthropoda</taxon>
        <taxon>Hexapoda</taxon>
        <taxon>Insecta</taxon>
        <taxon>Pterygota</taxon>
        <taxon>Neoptera</taxon>
        <taxon>Endopterygota</taxon>
        <taxon>Coleoptera</taxon>
        <taxon>Polyphaga</taxon>
        <taxon>Cucujiformia</taxon>
        <taxon>Chrysomeloidea</taxon>
        <taxon>Chrysomelidae</taxon>
        <taxon>Chrysomelinae</taxon>
        <taxon>Chrysomelini</taxon>
        <taxon>Colaphellus</taxon>
    </lineage>
</organism>
<evidence type="ECO:0000259" key="11">
    <source>
        <dbReference type="Pfam" id="PF00060"/>
    </source>
</evidence>
<keyword evidence="4 9" id="KW-0812">Transmembrane</keyword>
<feature type="domain" description="Ionotropic glutamate receptor C-terminal" evidence="11">
    <location>
        <begin position="165"/>
        <end position="361"/>
    </location>
</feature>
<feature type="transmembrane region" description="Helical" evidence="9">
    <location>
        <begin position="235"/>
        <end position="256"/>
    </location>
</feature>
<evidence type="ECO:0000256" key="2">
    <source>
        <dbReference type="ARBA" id="ARBA00008685"/>
    </source>
</evidence>
<evidence type="ECO:0000256" key="1">
    <source>
        <dbReference type="ARBA" id="ARBA00004651"/>
    </source>
</evidence>
<dbReference type="GO" id="GO:0015276">
    <property type="term" value="F:ligand-gated monoatomic ion channel activity"/>
    <property type="evidence" value="ECO:0007669"/>
    <property type="project" value="InterPro"/>
</dbReference>
<keyword evidence="8" id="KW-0325">Glycoprotein</keyword>
<evidence type="ECO:0000256" key="7">
    <source>
        <dbReference type="ARBA" id="ARBA00023170"/>
    </source>
</evidence>
<dbReference type="InterPro" id="IPR001320">
    <property type="entry name" value="Iontro_rcpt_C"/>
</dbReference>
<dbReference type="SUPFAM" id="SSF81324">
    <property type="entry name" value="Voltage-gated potassium channels"/>
    <property type="match status" value="1"/>
</dbReference>
<name>A0A0S3J2L2_9CUCU</name>
<dbReference type="SUPFAM" id="SSF53850">
    <property type="entry name" value="Periplasmic binding protein-like II"/>
    <property type="match status" value="1"/>
</dbReference>
<comment type="subcellular location">
    <subcellularLocation>
        <location evidence="1">Cell membrane</location>
        <topology evidence="1">Multi-pass membrane protein</topology>
    </subcellularLocation>
</comment>
<evidence type="ECO:0000256" key="10">
    <source>
        <dbReference type="SAM" id="SignalP"/>
    </source>
</evidence>
<dbReference type="GO" id="GO:0005886">
    <property type="term" value="C:plasma membrane"/>
    <property type="evidence" value="ECO:0007669"/>
    <property type="project" value="UniProtKB-SubCell"/>
</dbReference>
<keyword evidence="5 9" id="KW-1133">Transmembrane helix</keyword>
<comment type="similarity">
    <text evidence="2">Belongs to the glutamate-gated ion channel (TC 1.A.10.1) family.</text>
</comment>
<dbReference type="InterPro" id="IPR052192">
    <property type="entry name" value="Insect_Ionotropic_Sensory_Rcpt"/>
</dbReference>
<dbReference type="FunFam" id="1.10.287.70:FF:000143">
    <property type="entry name" value="Probable glutamate receptor"/>
    <property type="match status" value="1"/>
</dbReference>
<feature type="signal peptide" evidence="10">
    <location>
        <begin position="1"/>
        <end position="17"/>
    </location>
</feature>
<protein>
    <submittedName>
        <fullName evidence="12">Ionotropic receptor IR5</fullName>
    </submittedName>
</protein>
<proteinExistence type="evidence at transcript level"/>
<feature type="chain" id="PRO_5006612737" evidence="10">
    <location>
        <begin position="18"/>
        <end position="552"/>
    </location>
</feature>
<dbReference type="PANTHER" id="PTHR42643">
    <property type="entry name" value="IONOTROPIC RECEPTOR 20A-RELATED"/>
    <property type="match status" value="1"/>
</dbReference>
<dbReference type="AlphaFoldDB" id="A0A0S3J2L2"/>
<reference evidence="12" key="2">
    <citation type="submission" date="2015-08" db="EMBL/GenBank/DDBJ databases">
        <authorList>
            <person name="Babu N.S."/>
            <person name="Beckwith C.J."/>
            <person name="Beseler K.G."/>
            <person name="Brison A."/>
            <person name="Carone J.V."/>
            <person name="Caskin T.P."/>
            <person name="Diamond M."/>
            <person name="Durham M.E."/>
            <person name="Foxe J.M."/>
            <person name="Go M."/>
            <person name="Henderson B.A."/>
            <person name="Jones I.B."/>
            <person name="McGettigan J.A."/>
            <person name="Micheletti S.J."/>
            <person name="Nasrallah M.E."/>
            <person name="Ortiz D."/>
            <person name="Piller C.R."/>
            <person name="Privatt S.R."/>
            <person name="Schneider S.L."/>
            <person name="Sharp S."/>
            <person name="Smith T.C."/>
            <person name="Stanton J.D."/>
            <person name="Ullery H.E."/>
            <person name="Wilson R.J."/>
            <person name="Serrano M.G."/>
            <person name="Buck G."/>
            <person name="Lee V."/>
            <person name="Wang Y."/>
            <person name="Carvalho R."/>
            <person name="Voegtly L."/>
            <person name="Shi R."/>
            <person name="Duckworth R."/>
            <person name="Johnson A."/>
            <person name="Loviza R."/>
            <person name="Walstead R."/>
            <person name="Shah Z."/>
            <person name="Kiflezghi M."/>
            <person name="Wade K."/>
            <person name="Ball S.L."/>
            <person name="Bradley K.W."/>
            <person name="Asai D.J."/>
            <person name="Bowman C.A."/>
            <person name="Russell D.A."/>
            <person name="Pope W.H."/>
            <person name="Jacobs-Sera D."/>
            <person name="Hendrix R.W."/>
            <person name="Hatfull G.F."/>
        </authorList>
    </citation>
    <scope>NUCLEOTIDE SEQUENCE</scope>
</reference>
<evidence type="ECO:0000256" key="4">
    <source>
        <dbReference type="ARBA" id="ARBA00022692"/>
    </source>
</evidence>
<evidence type="ECO:0000256" key="6">
    <source>
        <dbReference type="ARBA" id="ARBA00023136"/>
    </source>
</evidence>
<evidence type="ECO:0000313" key="12">
    <source>
        <dbReference type="EMBL" id="ALR72540.1"/>
    </source>
</evidence>
<reference evidence="12" key="1">
    <citation type="journal article" date="2015" name="BMC Genomics">
        <title>Candidate chemosensory genes identified in Colaphellus bowringi by antennal transcriptome analysis.</title>
        <authorList>
            <person name="Li X.M."/>
            <person name="Zhu X.Y."/>
            <person name="Wang Z.Q."/>
            <person name="Wang Y."/>
            <person name="He P."/>
            <person name="Chen G."/>
            <person name="Sun L."/>
            <person name="Deng D.G."/>
            <person name="Zhang Y.N."/>
        </authorList>
    </citation>
    <scope>NUCLEOTIDE SEQUENCE</scope>
</reference>
<feature type="transmembrane region" description="Helical" evidence="9">
    <location>
        <begin position="433"/>
        <end position="456"/>
    </location>
</feature>
<evidence type="ECO:0000256" key="8">
    <source>
        <dbReference type="ARBA" id="ARBA00023180"/>
    </source>
</evidence>
<evidence type="ECO:0000256" key="9">
    <source>
        <dbReference type="SAM" id="Phobius"/>
    </source>
</evidence>
<dbReference type="GO" id="GO:0050906">
    <property type="term" value="P:detection of stimulus involved in sensory perception"/>
    <property type="evidence" value="ECO:0007669"/>
    <property type="project" value="UniProtKB-ARBA"/>
</dbReference>
<dbReference type="Gene3D" id="1.10.287.70">
    <property type="match status" value="1"/>
</dbReference>
<accession>A0A0S3J2L2</accession>
<keyword evidence="10" id="KW-0732">Signal</keyword>
<evidence type="ECO:0000256" key="5">
    <source>
        <dbReference type="ARBA" id="ARBA00022989"/>
    </source>
</evidence>
<dbReference type="PANTHER" id="PTHR42643:SF24">
    <property type="entry name" value="IONOTROPIC RECEPTOR 60A"/>
    <property type="match status" value="1"/>
</dbReference>
<keyword evidence="3" id="KW-1003">Cell membrane</keyword>
<keyword evidence="7 12" id="KW-0675">Receptor</keyword>